<evidence type="ECO:0000256" key="2">
    <source>
        <dbReference type="SAM" id="Phobius"/>
    </source>
</evidence>
<dbReference type="PANTHER" id="PTHR15570">
    <property type="entry name" value="G0/G1 SWITCH PROTEIN 2"/>
    <property type="match status" value="1"/>
</dbReference>
<reference evidence="3 4" key="1">
    <citation type="submission" date="2019-06" db="EMBL/GenBank/DDBJ databases">
        <title>Draft genomes of female and male turbot (Scophthalmus maximus).</title>
        <authorList>
            <person name="Xu H."/>
            <person name="Xu X.-W."/>
            <person name="Shao C."/>
            <person name="Chen S."/>
        </authorList>
    </citation>
    <scope>NUCLEOTIDE SEQUENCE [LARGE SCALE GENOMIC DNA]</scope>
    <source>
        <strain evidence="3">Ysfricsl-2016a</strain>
        <tissue evidence="3">Blood</tissue>
    </source>
</reference>
<dbReference type="EMBL" id="VEVO01000011">
    <property type="protein sequence ID" value="KAF0035491.1"/>
    <property type="molecule type" value="Genomic_DNA"/>
</dbReference>
<sequence length="126" mass="14121">MESMQELIPFAREMLSQRPGRALLKVYLLGSVFAVLGTIIGLAETVCRPLSSGQPMDAEDVLMLAREERRNVPAETRRSIWSQEEEEEEEEEEELTPKNGATTQGETLTKTHTLGHRSTANRLHAS</sequence>
<evidence type="ECO:0000256" key="1">
    <source>
        <dbReference type="SAM" id="MobiDB-lite"/>
    </source>
</evidence>
<feature type="region of interest" description="Disordered" evidence="1">
    <location>
        <begin position="73"/>
        <end position="126"/>
    </location>
</feature>
<keyword evidence="2" id="KW-0472">Membrane</keyword>
<evidence type="ECO:0000313" key="4">
    <source>
        <dbReference type="Proteomes" id="UP000438429"/>
    </source>
</evidence>
<feature type="transmembrane region" description="Helical" evidence="2">
    <location>
        <begin position="22"/>
        <end position="43"/>
    </location>
</feature>
<organism evidence="3 4">
    <name type="scientific">Scophthalmus maximus</name>
    <name type="common">Turbot</name>
    <name type="synonym">Psetta maxima</name>
    <dbReference type="NCBI Taxonomy" id="52904"/>
    <lineage>
        <taxon>Eukaryota</taxon>
        <taxon>Metazoa</taxon>
        <taxon>Chordata</taxon>
        <taxon>Craniata</taxon>
        <taxon>Vertebrata</taxon>
        <taxon>Euteleostomi</taxon>
        <taxon>Actinopterygii</taxon>
        <taxon>Neopterygii</taxon>
        <taxon>Teleostei</taxon>
        <taxon>Neoteleostei</taxon>
        <taxon>Acanthomorphata</taxon>
        <taxon>Carangaria</taxon>
        <taxon>Pleuronectiformes</taxon>
        <taxon>Pleuronectoidei</taxon>
        <taxon>Scophthalmidae</taxon>
        <taxon>Scophthalmus</taxon>
    </lineage>
</organism>
<gene>
    <name evidence="3" type="ORF">F2P81_013249</name>
</gene>
<keyword evidence="2" id="KW-0812">Transmembrane</keyword>
<dbReference type="Proteomes" id="UP000438429">
    <property type="component" value="Unassembled WGS sequence"/>
</dbReference>
<dbReference type="Pfam" id="PF15103">
    <property type="entry name" value="G0-G1_switch_2"/>
    <property type="match status" value="1"/>
</dbReference>
<dbReference type="InterPro" id="IPR016821">
    <property type="entry name" value="G0S2"/>
</dbReference>
<accession>A0A6A4SWW0</accession>
<keyword evidence="2" id="KW-1133">Transmembrane helix</keyword>
<name>A0A6A4SWW0_SCOMX</name>
<evidence type="ECO:0000313" key="3">
    <source>
        <dbReference type="EMBL" id="KAF0035491.1"/>
    </source>
</evidence>
<dbReference type="PANTHER" id="PTHR15570:SF2">
    <property type="entry name" value="G0_G1 SWITCH PROTEIN 2"/>
    <property type="match status" value="1"/>
</dbReference>
<proteinExistence type="predicted"/>
<dbReference type="AlphaFoldDB" id="A0A6A4SWW0"/>
<comment type="caution">
    <text evidence="3">The sequence shown here is derived from an EMBL/GenBank/DDBJ whole genome shotgun (WGS) entry which is preliminary data.</text>
</comment>
<evidence type="ECO:0008006" key="5">
    <source>
        <dbReference type="Google" id="ProtNLM"/>
    </source>
</evidence>
<protein>
    <recommendedName>
        <fullName evidence="5">G0/G1 switch protein 2-like</fullName>
    </recommendedName>
</protein>
<feature type="compositionally biased region" description="Acidic residues" evidence="1">
    <location>
        <begin position="83"/>
        <end position="94"/>
    </location>
</feature>
<feature type="compositionally biased region" description="Polar residues" evidence="1">
    <location>
        <begin position="99"/>
        <end position="126"/>
    </location>
</feature>